<gene>
    <name evidence="3" type="ORF">ONB1V03_LOCUS11347</name>
</gene>
<evidence type="ECO:0000256" key="2">
    <source>
        <dbReference type="SAM" id="Phobius"/>
    </source>
</evidence>
<dbReference type="EMBL" id="OC923207">
    <property type="protein sequence ID" value="CAD7654702.1"/>
    <property type="molecule type" value="Genomic_DNA"/>
</dbReference>
<dbReference type="OrthoDB" id="6415376at2759"/>
<evidence type="ECO:0000256" key="1">
    <source>
        <dbReference type="SAM" id="MobiDB-lite"/>
    </source>
</evidence>
<keyword evidence="2" id="KW-0812">Transmembrane</keyword>
<organism evidence="3">
    <name type="scientific">Oppiella nova</name>
    <dbReference type="NCBI Taxonomy" id="334625"/>
    <lineage>
        <taxon>Eukaryota</taxon>
        <taxon>Metazoa</taxon>
        <taxon>Ecdysozoa</taxon>
        <taxon>Arthropoda</taxon>
        <taxon>Chelicerata</taxon>
        <taxon>Arachnida</taxon>
        <taxon>Acari</taxon>
        <taxon>Acariformes</taxon>
        <taxon>Sarcoptiformes</taxon>
        <taxon>Oribatida</taxon>
        <taxon>Brachypylina</taxon>
        <taxon>Oppioidea</taxon>
        <taxon>Oppiidae</taxon>
        <taxon>Oppiella</taxon>
    </lineage>
</organism>
<reference evidence="3" key="1">
    <citation type="submission" date="2020-11" db="EMBL/GenBank/DDBJ databases">
        <authorList>
            <person name="Tran Van P."/>
        </authorList>
    </citation>
    <scope>NUCLEOTIDE SEQUENCE</scope>
</reference>
<protein>
    <submittedName>
        <fullName evidence="3">Uncharacterized protein</fullName>
    </submittedName>
</protein>
<feature type="transmembrane region" description="Helical" evidence="2">
    <location>
        <begin position="289"/>
        <end position="307"/>
    </location>
</feature>
<evidence type="ECO:0000313" key="4">
    <source>
        <dbReference type="Proteomes" id="UP000728032"/>
    </source>
</evidence>
<dbReference type="AlphaFoldDB" id="A0A7R9M740"/>
<evidence type="ECO:0000313" key="3">
    <source>
        <dbReference type="EMBL" id="CAD7654702.1"/>
    </source>
</evidence>
<accession>A0A7R9M740</accession>
<dbReference type="PANTHER" id="PTHR33964:SF1">
    <property type="entry name" value="RE45066P"/>
    <property type="match status" value="1"/>
</dbReference>
<keyword evidence="2" id="KW-0472">Membrane</keyword>
<keyword evidence="2" id="KW-1133">Transmembrane helix</keyword>
<keyword evidence="4" id="KW-1185">Reference proteome</keyword>
<dbReference type="EMBL" id="CAJPVJ010008382">
    <property type="protein sequence ID" value="CAG2171889.1"/>
    <property type="molecule type" value="Genomic_DNA"/>
</dbReference>
<feature type="compositionally biased region" description="Polar residues" evidence="1">
    <location>
        <begin position="15"/>
        <end position="40"/>
    </location>
</feature>
<proteinExistence type="predicted"/>
<dbReference type="Proteomes" id="UP000728032">
    <property type="component" value="Unassembled WGS sequence"/>
</dbReference>
<sequence length="309" mass="35413">MLTESANKVNVIVGNDSTRTATESENHLNPNPNDSDNNAKNVLRAEPKSLSEKSLSTATIIREARYTSIAPKGKGKKPGKCPKVITSCVTNIENLCDPMRHCAREKCTESMRKRLSTRHVSYGKNENELSETCKKILKVKQCLDKYVDECKSISARIRDKVEKLLNGQQNLHKELCDVNSPLRQKYLSYAHCIEHNTKDTIQCFKNYEKEMIDTIHELPLQSQKFGYIQMDSICCALDRHNMCTRLILESRCNTSAADLSEELYQLSRSDISDDCRQRRSHRHCNRSQINFFNLYVLFASLVFVNIINN</sequence>
<dbReference type="PANTHER" id="PTHR33964">
    <property type="entry name" value="RE45066P-RELATED"/>
    <property type="match status" value="1"/>
</dbReference>
<feature type="region of interest" description="Disordered" evidence="1">
    <location>
        <begin position="1"/>
        <end position="40"/>
    </location>
</feature>
<name>A0A7R9M740_9ACAR</name>